<name>A0A4P1QT27_LUPAN</name>
<evidence type="ECO:0000313" key="1">
    <source>
        <dbReference type="EMBL" id="OIV94402.1"/>
    </source>
</evidence>
<sequence>MRMLYCFSQRCCNITKDEKSSFNCYFCGAKEKDVGYNMSTFSETCSQIDNSPSLSLGDGSRGSY</sequence>
<proteinExistence type="predicted"/>
<organism evidence="1 2">
    <name type="scientific">Lupinus angustifolius</name>
    <name type="common">Narrow-leaved blue lupine</name>
    <dbReference type="NCBI Taxonomy" id="3871"/>
    <lineage>
        <taxon>Eukaryota</taxon>
        <taxon>Viridiplantae</taxon>
        <taxon>Streptophyta</taxon>
        <taxon>Embryophyta</taxon>
        <taxon>Tracheophyta</taxon>
        <taxon>Spermatophyta</taxon>
        <taxon>Magnoliopsida</taxon>
        <taxon>eudicotyledons</taxon>
        <taxon>Gunneridae</taxon>
        <taxon>Pentapetalae</taxon>
        <taxon>rosids</taxon>
        <taxon>fabids</taxon>
        <taxon>Fabales</taxon>
        <taxon>Fabaceae</taxon>
        <taxon>Papilionoideae</taxon>
        <taxon>50 kb inversion clade</taxon>
        <taxon>genistoids sensu lato</taxon>
        <taxon>core genistoids</taxon>
        <taxon>Genisteae</taxon>
        <taxon>Lupinus</taxon>
    </lineage>
</organism>
<evidence type="ECO:0000313" key="2">
    <source>
        <dbReference type="Proteomes" id="UP000188354"/>
    </source>
</evidence>
<gene>
    <name evidence="1" type="ORF">TanjilG_25464</name>
</gene>
<dbReference type="AlphaFoldDB" id="A0A4P1QT27"/>
<protein>
    <submittedName>
        <fullName evidence="1">Uncharacterized protein</fullName>
    </submittedName>
</protein>
<keyword evidence="2" id="KW-1185">Reference proteome</keyword>
<dbReference type="Gramene" id="OIV94402">
    <property type="protein sequence ID" value="OIV94402"/>
    <property type="gene ID" value="TanjilG_25464"/>
</dbReference>
<reference evidence="1 2" key="1">
    <citation type="journal article" date="2017" name="Plant Biotechnol. J.">
        <title>A comprehensive draft genome sequence for lupin (Lupinus angustifolius), an emerging health food: insights into plant-microbe interactions and legume evolution.</title>
        <authorList>
            <person name="Hane J.K."/>
            <person name="Ming Y."/>
            <person name="Kamphuis L.G."/>
            <person name="Nelson M.N."/>
            <person name="Garg G."/>
            <person name="Atkins C.A."/>
            <person name="Bayer P.E."/>
            <person name="Bravo A."/>
            <person name="Bringans S."/>
            <person name="Cannon S."/>
            <person name="Edwards D."/>
            <person name="Foley R."/>
            <person name="Gao L.L."/>
            <person name="Harrison M.J."/>
            <person name="Huang W."/>
            <person name="Hurgobin B."/>
            <person name="Li S."/>
            <person name="Liu C.W."/>
            <person name="McGrath A."/>
            <person name="Morahan G."/>
            <person name="Murray J."/>
            <person name="Weller J."/>
            <person name="Jian J."/>
            <person name="Singh K.B."/>
        </authorList>
    </citation>
    <scope>NUCLEOTIDE SEQUENCE [LARGE SCALE GENOMIC DNA]</scope>
    <source>
        <strain evidence="2">cv. Tanjil</strain>
        <tissue evidence="1">Whole plant</tissue>
    </source>
</reference>
<dbReference type="Proteomes" id="UP000188354">
    <property type="component" value="Chromosome LG17"/>
</dbReference>
<accession>A0A4P1QT27</accession>
<dbReference type="EMBL" id="CM007377">
    <property type="protein sequence ID" value="OIV94402.1"/>
    <property type="molecule type" value="Genomic_DNA"/>
</dbReference>